<evidence type="ECO:0000313" key="2">
    <source>
        <dbReference type="Proteomes" id="UP000013909"/>
    </source>
</evidence>
<sequence>MKEKNSVLENPNQQMTYKVQVPKGNFNYTPRMRPIYQIRRG</sequence>
<name>R7ZYN3_9BACT</name>
<accession>R7ZYN3</accession>
<dbReference type="STRING" id="1232681.ADIS_0393"/>
<protein>
    <submittedName>
        <fullName evidence="1">Uncharacterized protein</fullName>
    </submittedName>
</protein>
<dbReference type="EMBL" id="AQHR01000015">
    <property type="protein sequence ID" value="EON79164.1"/>
    <property type="molecule type" value="Genomic_DNA"/>
</dbReference>
<comment type="caution">
    <text evidence="1">The sequence shown here is derived from an EMBL/GenBank/DDBJ whole genome shotgun (WGS) entry which is preliminary data.</text>
</comment>
<gene>
    <name evidence="1" type="ORF">ADIS_0393</name>
</gene>
<proteinExistence type="predicted"/>
<dbReference type="Proteomes" id="UP000013909">
    <property type="component" value="Unassembled WGS sequence"/>
</dbReference>
<evidence type="ECO:0000313" key="1">
    <source>
        <dbReference type="EMBL" id="EON79164.1"/>
    </source>
</evidence>
<organism evidence="1 2">
    <name type="scientific">Lunatimonas lonarensis</name>
    <dbReference type="NCBI Taxonomy" id="1232681"/>
    <lineage>
        <taxon>Bacteria</taxon>
        <taxon>Pseudomonadati</taxon>
        <taxon>Bacteroidota</taxon>
        <taxon>Cytophagia</taxon>
        <taxon>Cytophagales</taxon>
        <taxon>Cyclobacteriaceae</taxon>
    </lineage>
</organism>
<reference evidence="1 2" key="1">
    <citation type="submission" date="2013-02" db="EMBL/GenBank/DDBJ databases">
        <title>A novel strain isolated from Lonar lake, Maharashtra, India.</title>
        <authorList>
            <person name="Singh A."/>
        </authorList>
    </citation>
    <scope>NUCLEOTIDE SEQUENCE [LARGE SCALE GENOMIC DNA]</scope>
    <source>
        <strain evidence="1 2">AK24</strain>
    </source>
</reference>
<dbReference type="AlphaFoldDB" id="R7ZYN3"/>
<keyword evidence="2" id="KW-1185">Reference proteome</keyword>